<name>A0A1K2EJP0_STRAR</name>
<evidence type="ECO:0000313" key="3">
    <source>
        <dbReference type="Proteomes" id="UP000181909"/>
    </source>
</evidence>
<feature type="signal peptide" evidence="1">
    <location>
        <begin position="1"/>
        <end position="25"/>
    </location>
</feature>
<dbReference type="CDD" id="cd00161">
    <property type="entry name" value="beta-trefoil_Ricin-like"/>
    <property type="match status" value="1"/>
</dbReference>
<gene>
    <name evidence="2" type="ORF">SAMN02787144_102018</name>
</gene>
<dbReference type="AlphaFoldDB" id="A0A1K2EJP0"/>
<accession>A0A1K2EJP0</accession>
<proteinExistence type="predicted"/>
<dbReference type="SUPFAM" id="SSF50370">
    <property type="entry name" value="Ricin B-like lectins"/>
    <property type="match status" value="1"/>
</dbReference>
<evidence type="ECO:0000256" key="1">
    <source>
        <dbReference type="SAM" id="SignalP"/>
    </source>
</evidence>
<keyword evidence="1" id="KW-0732">Signal</keyword>
<dbReference type="Gene3D" id="2.80.10.50">
    <property type="match status" value="1"/>
</dbReference>
<feature type="chain" id="PRO_5012679100" description="Ricin B lectin domain-containing protein" evidence="1">
    <location>
        <begin position="26"/>
        <end position="154"/>
    </location>
</feature>
<dbReference type="InterPro" id="IPR035992">
    <property type="entry name" value="Ricin_B-like_lectins"/>
</dbReference>
<reference evidence="2 3" key="1">
    <citation type="submission" date="2016-11" db="EMBL/GenBank/DDBJ databases">
        <authorList>
            <person name="Jaros S."/>
            <person name="Januszkiewicz K."/>
            <person name="Wedrychowicz H."/>
        </authorList>
    </citation>
    <scope>NUCLEOTIDE SEQUENCE [LARGE SCALE GENOMIC DNA]</scope>
    <source>
        <strain evidence="2 3">OK807</strain>
    </source>
</reference>
<protein>
    <recommendedName>
        <fullName evidence="4">Ricin B lectin domain-containing protein</fullName>
    </recommendedName>
</protein>
<dbReference type="EMBL" id="FPJO01000020">
    <property type="protein sequence ID" value="SFY35801.1"/>
    <property type="molecule type" value="Genomic_DNA"/>
</dbReference>
<evidence type="ECO:0008006" key="4">
    <source>
        <dbReference type="Google" id="ProtNLM"/>
    </source>
</evidence>
<organism evidence="2 3">
    <name type="scientific">Streptomyces atratus</name>
    <dbReference type="NCBI Taxonomy" id="1893"/>
    <lineage>
        <taxon>Bacteria</taxon>
        <taxon>Bacillati</taxon>
        <taxon>Actinomycetota</taxon>
        <taxon>Actinomycetes</taxon>
        <taxon>Kitasatosporales</taxon>
        <taxon>Streptomycetaceae</taxon>
        <taxon>Streptomyces</taxon>
    </lineage>
</organism>
<dbReference type="RefSeq" id="WP_072487925.1">
    <property type="nucleotide sequence ID" value="NZ_CP108276.1"/>
</dbReference>
<evidence type="ECO:0000313" key="2">
    <source>
        <dbReference type="EMBL" id="SFY35801.1"/>
    </source>
</evidence>
<sequence length="154" mass="16304">MRIRSILSLAASAVAVLALATPAQAADDGAYFIRDARSGQCLAGGEGPLGGHVEPCNLGTVWEIRNQGNGLARIVEARGEGRCLALSPVRIYPPVVWVDQCGNQPDEWSIQGPDGGAPVAIALGWGEFGYLTTEGSRVVLLREGRPQWVLERLG</sequence>
<dbReference type="Proteomes" id="UP000181909">
    <property type="component" value="Unassembled WGS sequence"/>
</dbReference>
<dbReference type="OrthoDB" id="4217200at2"/>